<organism evidence="2 3">
    <name type="scientific">Pontibacter indicus</name>
    <dbReference type="NCBI Taxonomy" id="1317125"/>
    <lineage>
        <taxon>Bacteria</taxon>
        <taxon>Pseudomonadati</taxon>
        <taxon>Bacteroidota</taxon>
        <taxon>Cytophagia</taxon>
        <taxon>Cytophagales</taxon>
        <taxon>Hymenobacteraceae</taxon>
        <taxon>Pontibacter</taxon>
    </lineage>
</organism>
<reference evidence="3" key="1">
    <citation type="submission" date="2017-01" db="EMBL/GenBank/DDBJ databases">
        <authorList>
            <person name="Varghese N."/>
            <person name="Submissions S."/>
        </authorList>
    </citation>
    <scope>NUCLEOTIDE SEQUENCE [LARGE SCALE GENOMIC DNA]</scope>
    <source>
        <strain evidence="3">LP100</strain>
    </source>
</reference>
<sequence>MLTLLQPKSPKTKYRKKATAQVLKQLTQSDPYLEDKKFRRRIEWGAIGVSVVIFKLKFFLFGGADWLAGFIY</sequence>
<proteinExistence type="predicted"/>
<dbReference type="EMBL" id="FTPP01000003">
    <property type="protein sequence ID" value="SIT93877.1"/>
    <property type="molecule type" value="Genomic_DNA"/>
</dbReference>
<keyword evidence="1" id="KW-1133">Transmembrane helix</keyword>
<gene>
    <name evidence="2" type="ORF">SAMN05444128_3290</name>
</gene>
<evidence type="ECO:0000256" key="1">
    <source>
        <dbReference type="SAM" id="Phobius"/>
    </source>
</evidence>
<keyword evidence="3" id="KW-1185">Reference proteome</keyword>
<protein>
    <recommendedName>
        <fullName evidence="4">Preprotein translocase subunit SecE</fullName>
    </recommendedName>
</protein>
<keyword evidence="1" id="KW-0812">Transmembrane</keyword>
<evidence type="ECO:0008006" key="4">
    <source>
        <dbReference type="Google" id="ProtNLM"/>
    </source>
</evidence>
<evidence type="ECO:0000313" key="3">
    <source>
        <dbReference type="Proteomes" id="UP000187181"/>
    </source>
</evidence>
<name>A0A1R3XPS8_9BACT</name>
<accession>A0A1R3XPS8</accession>
<keyword evidence="1" id="KW-0472">Membrane</keyword>
<evidence type="ECO:0000313" key="2">
    <source>
        <dbReference type="EMBL" id="SIT93877.1"/>
    </source>
</evidence>
<dbReference type="Proteomes" id="UP000187181">
    <property type="component" value="Unassembled WGS sequence"/>
</dbReference>
<feature type="transmembrane region" description="Helical" evidence="1">
    <location>
        <begin position="44"/>
        <end position="64"/>
    </location>
</feature>
<dbReference type="AlphaFoldDB" id="A0A1R3XPS8"/>